<organism evidence="2 3">
    <name type="scientific">Tenacibaculum soleae</name>
    <dbReference type="NCBI Taxonomy" id="447689"/>
    <lineage>
        <taxon>Bacteria</taxon>
        <taxon>Pseudomonadati</taxon>
        <taxon>Bacteroidota</taxon>
        <taxon>Flavobacteriia</taxon>
        <taxon>Flavobacteriales</taxon>
        <taxon>Flavobacteriaceae</taxon>
        <taxon>Tenacibaculum</taxon>
    </lineage>
</organism>
<protein>
    <recommendedName>
        <fullName evidence="4">Gliding motility-associated C-terminal domain-containing protein</fullName>
    </recommendedName>
</protein>
<gene>
    <name evidence="2" type="ORF">BA195_06870</name>
</gene>
<sequence length="398" mass="44989">MKKIYMILIVIYAIKSVQAQVINKGDFYVANNTMVSVYDNTINNDGSELVNNGDLYFFKDLANNGNITFTSNNNISGVYFVGDEQQIISGSGLTNVFDIEFNNSTSSFAFSLEKELIIHGTLLFQNGVIHNTTQGVLSFQSNSDYENLNNQSYANNKARKKGNSAFIFPVGDYKLDTFISRPLEISASDNINNQFLVTFNWSNSDVDFSHNSKEPSIGLIDMNEFWEINREIGNFDVSVTLTWNNVTTPDFIRSNPTDMIIVRWNGFKWVNEGGVVDVGNNKITSNVSEYGIFTLASKSNIEVARVANMSDSFSPNGDGINDTFEILGLVDSYPNFKMKVYDKYGKLLFNYRNNGNLSPNWWDGTLEGKEMPVATYWYVIDYNDSKTKAYQGWLYLNK</sequence>
<evidence type="ECO:0008006" key="4">
    <source>
        <dbReference type="Google" id="ProtNLM"/>
    </source>
</evidence>
<evidence type="ECO:0000313" key="2">
    <source>
        <dbReference type="EMBL" id="OCK44394.1"/>
    </source>
</evidence>
<proteinExistence type="predicted"/>
<name>A0A1B9Y3J8_9FLAO</name>
<feature type="signal peptide" evidence="1">
    <location>
        <begin position="1"/>
        <end position="19"/>
    </location>
</feature>
<accession>A0A1B9Y3J8</accession>
<dbReference type="NCBIfam" id="TIGR04131">
    <property type="entry name" value="Bac_Flav_CTERM"/>
    <property type="match status" value="1"/>
</dbReference>
<dbReference type="Pfam" id="PF13585">
    <property type="entry name" value="CHU_C"/>
    <property type="match status" value="1"/>
</dbReference>
<dbReference type="RefSeq" id="WP_068703719.1">
    <property type="nucleotide sequence ID" value="NZ_MAKX01000001.1"/>
</dbReference>
<dbReference type="EMBL" id="MAKX01000001">
    <property type="protein sequence ID" value="OCK44394.1"/>
    <property type="molecule type" value="Genomic_DNA"/>
</dbReference>
<evidence type="ECO:0000313" key="3">
    <source>
        <dbReference type="Proteomes" id="UP000093186"/>
    </source>
</evidence>
<evidence type="ECO:0000256" key="1">
    <source>
        <dbReference type="SAM" id="SignalP"/>
    </source>
</evidence>
<reference evidence="2 3" key="1">
    <citation type="submission" date="2016-06" db="EMBL/GenBank/DDBJ databases">
        <title>Draft Genome Sequence of Tenacibaculum soleae UCD-KL19.</title>
        <authorList>
            <person name="Eisen J.A."/>
            <person name="Coil D.A."/>
            <person name="Lujan K.M."/>
        </authorList>
    </citation>
    <scope>NUCLEOTIDE SEQUENCE [LARGE SCALE GENOMIC DNA]</scope>
    <source>
        <strain evidence="2 3">UCD-KL19</strain>
    </source>
</reference>
<keyword evidence="1" id="KW-0732">Signal</keyword>
<keyword evidence="3" id="KW-1185">Reference proteome</keyword>
<dbReference type="OrthoDB" id="1140688at2"/>
<dbReference type="InterPro" id="IPR026341">
    <property type="entry name" value="T9SS_type_B"/>
</dbReference>
<feature type="chain" id="PRO_5008640141" description="Gliding motility-associated C-terminal domain-containing protein" evidence="1">
    <location>
        <begin position="20"/>
        <end position="398"/>
    </location>
</feature>
<dbReference type="Proteomes" id="UP000093186">
    <property type="component" value="Unassembled WGS sequence"/>
</dbReference>
<comment type="caution">
    <text evidence="2">The sequence shown here is derived from an EMBL/GenBank/DDBJ whole genome shotgun (WGS) entry which is preliminary data.</text>
</comment>
<dbReference type="AlphaFoldDB" id="A0A1B9Y3J8"/>
<dbReference type="STRING" id="447689.BA195_06870"/>